<comment type="caution">
    <text evidence="1">The sequence shown here is derived from an EMBL/GenBank/DDBJ whole genome shotgun (WGS) entry which is preliminary data.</text>
</comment>
<protein>
    <submittedName>
        <fullName evidence="1">Uncharacterized protein</fullName>
    </submittedName>
</protein>
<proteinExistence type="predicted"/>
<gene>
    <name evidence="1" type="ORF">FLB61_03790</name>
</gene>
<dbReference type="Proteomes" id="UP000779049">
    <property type="component" value="Unassembled WGS sequence"/>
</dbReference>
<evidence type="ECO:0000313" key="1">
    <source>
        <dbReference type="EMBL" id="MBY0758229.1"/>
    </source>
</evidence>
<sequence length="175" mass="20140">MRKYRKHALIVLLIGALTAGIGGGIAAIEFFSLDYGGRKIVGMVEEKVTEGNFPVDPSKEAVYINTFSVPKSQHTEVIYDEHVSENTVNYRISYNAQQIGQPYFEENIERQDGCQYFQLCMEWKDTNEVANLFDARDMILSDLKKGKIGSYEIQYIEKIEFRINPKNKEQLVVWN</sequence>
<organism evidence="1 2">
    <name type="scientific">Sellimonas caecigallum</name>
    <dbReference type="NCBI Taxonomy" id="2592333"/>
    <lineage>
        <taxon>Bacteria</taxon>
        <taxon>Bacillati</taxon>
        <taxon>Bacillota</taxon>
        <taxon>Clostridia</taxon>
        <taxon>Lachnospirales</taxon>
        <taxon>Lachnospiraceae</taxon>
        <taxon>Sellimonas</taxon>
    </lineage>
</organism>
<dbReference type="EMBL" id="VIRV01000003">
    <property type="protein sequence ID" value="MBY0758229.1"/>
    <property type="molecule type" value="Genomic_DNA"/>
</dbReference>
<name>A0ABS7L5D7_9FIRM</name>
<accession>A0ABS7L5D7</accession>
<keyword evidence="2" id="KW-1185">Reference proteome</keyword>
<dbReference type="RefSeq" id="WP_087209690.1">
    <property type="nucleotide sequence ID" value="NZ_CP173660.1"/>
</dbReference>
<reference evidence="1 2" key="1">
    <citation type="journal article" date="2020" name="New Microbes New Infect">
        <title>Sellimonas caecigallum sp. nov., description and genome sequence of a new member of the Sellimonas genus isolated from the cecum of feral chicken.</title>
        <authorList>
            <person name="Wongkuna S."/>
            <person name="Ghimire S."/>
            <person name="Antony L."/>
            <person name="Chankhamhaengdecha S."/>
            <person name="Janvilisri T."/>
            <person name="Scaria J."/>
        </authorList>
    </citation>
    <scope>NUCLEOTIDE SEQUENCE [LARGE SCALE GENOMIC DNA]</scope>
    <source>
        <strain evidence="1 2">SW451</strain>
    </source>
</reference>
<evidence type="ECO:0000313" key="2">
    <source>
        <dbReference type="Proteomes" id="UP000779049"/>
    </source>
</evidence>